<dbReference type="Proteomes" id="UP000254266">
    <property type="component" value="Unassembled WGS sequence"/>
</dbReference>
<feature type="signal peptide" evidence="2">
    <location>
        <begin position="1"/>
        <end position="25"/>
    </location>
</feature>
<keyword evidence="1" id="KW-0472">Membrane</keyword>
<dbReference type="GO" id="GO:0030667">
    <property type="term" value="C:secretory granule membrane"/>
    <property type="evidence" value="ECO:0007669"/>
    <property type="project" value="TreeGrafter"/>
</dbReference>
<name>A0A370DI65_9GAMM</name>
<accession>A0A370DI65</accession>
<evidence type="ECO:0000313" key="5">
    <source>
        <dbReference type="Proteomes" id="UP000254266"/>
    </source>
</evidence>
<dbReference type="GO" id="GO:0004500">
    <property type="term" value="F:dopamine beta-monooxygenase activity"/>
    <property type="evidence" value="ECO:0007669"/>
    <property type="project" value="InterPro"/>
</dbReference>
<dbReference type="SMART" id="SM00664">
    <property type="entry name" value="DoH"/>
    <property type="match status" value="1"/>
</dbReference>
<proteinExistence type="predicted"/>
<organism evidence="4 5">
    <name type="scientific">endosymbiont of Galathealinum brachiosum</name>
    <dbReference type="NCBI Taxonomy" id="2200906"/>
    <lineage>
        <taxon>Bacteria</taxon>
        <taxon>Pseudomonadati</taxon>
        <taxon>Pseudomonadota</taxon>
        <taxon>Gammaproteobacteria</taxon>
        <taxon>sulfur-oxidizing symbionts</taxon>
    </lineage>
</organism>
<dbReference type="AlphaFoldDB" id="A0A370DI65"/>
<gene>
    <name evidence="4" type="ORF">DIZ80_03865</name>
</gene>
<dbReference type="InterPro" id="IPR005018">
    <property type="entry name" value="DOMON_domain"/>
</dbReference>
<sequence>MNISRKIAIALCVVPLSLSVNTSYSASCSPGGYANSFSSGTGFEISWDVCAGNLLQMEISNTSTGWIGIGFSFDQLMANTDVFLGGFDGGAYGYDGFAFDGFSGPPVDASQDFTIESSTEVGGTTTMELSRLLSTGDINDFDLSIGEYYLLWAFGGLDDFAFHGVGDGRGFSAETYSFAAVPVPPALPLMLFGLGFFGFMGFHNRK</sequence>
<dbReference type="PROSITE" id="PS50836">
    <property type="entry name" value="DOMON"/>
    <property type="match status" value="1"/>
</dbReference>
<evidence type="ECO:0000313" key="4">
    <source>
        <dbReference type="EMBL" id="RDH84615.1"/>
    </source>
</evidence>
<dbReference type="GO" id="GO:0006589">
    <property type="term" value="P:octopamine biosynthetic process"/>
    <property type="evidence" value="ECO:0007669"/>
    <property type="project" value="TreeGrafter"/>
</dbReference>
<dbReference type="GO" id="GO:0042420">
    <property type="term" value="P:dopamine catabolic process"/>
    <property type="evidence" value="ECO:0007669"/>
    <property type="project" value="TreeGrafter"/>
</dbReference>
<dbReference type="PANTHER" id="PTHR10157:SF23">
    <property type="entry name" value="MOXD1 HOMOLOG 1"/>
    <property type="match status" value="1"/>
</dbReference>
<evidence type="ECO:0000256" key="2">
    <source>
        <dbReference type="SAM" id="SignalP"/>
    </source>
</evidence>
<dbReference type="EMBL" id="QFXC01000007">
    <property type="protein sequence ID" value="RDH84615.1"/>
    <property type="molecule type" value="Genomic_DNA"/>
</dbReference>
<reference evidence="4 5" key="1">
    <citation type="journal article" date="2018" name="ISME J.">
        <title>Endosymbiont genomes yield clues of tubeworm success.</title>
        <authorList>
            <person name="Li Y."/>
            <person name="Liles M.R."/>
            <person name="Halanych K.M."/>
        </authorList>
    </citation>
    <scope>NUCLEOTIDE SEQUENCE [LARGE SCALE GENOMIC DNA]</scope>
    <source>
        <strain evidence="4">A1464</strain>
    </source>
</reference>
<dbReference type="InterPro" id="IPR000945">
    <property type="entry name" value="DBH-like"/>
</dbReference>
<evidence type="ECO:0000259" key="3">
    <source>
        <dbReference type="PROSITE" id="PS50836"/>
    </source>
</evidence>
<feature type="transmembrane region" description="Helical" evidence="1">
    <location>
        <begin position="185"/>
        <end position="202"/>
    </location>
</feature>
<keyword evidence="5" id="KW-1185">Reference proteome</keyword>
<dbReference type="PANTHER" id="PTHR10157">
    <property type="entry name" value="DOPAMINE BETA HYDROXYLASE RELATED"/>
    <property type="match status" value="1"/>
</dbReference>
<keyword evidence="1" id="KW-1133">Transmembrane helix</keyword>
<keyword evidence="1" id="KW-0812">Transmembrane</keyword>
<dbReference type="CDD" id="cd09631">
    <property type="entry name" value="DOMON_DOH"/>
    <property type="match status" value="1"/>
</dbReference>
<dbReference type="GO" id="GO:0005615">
    <property type="term" value="C:extracellular space"/>
    <property type="evidence" value="ECO:0007669"/>
    <property type="project" value="TreeGrafter"/>
</dbReference>
<comment type="caution">
    <text evidence="4">The sequence shown here is derived from an EMBL/GenBank/DDBJ whole genome shotgun (WGS) entry which is preliminary data.</text>
</comment>
<feature type="domain" description="DOMON" evidence="3">
    <location>
        <begin position="41"/>
        <end position="155"/>
    </location>
</feature>
<keyword evidence="2" id="KW-0732">Signal</keyword>
<dbReference type="Pfam" id="PF03351">
    <property type="entry name" value="DOMON"/>
    <property type="match status" value="1"/>
</dbReference>
<feature type="chain" id="PRO_5016917955" description="DOMON domain-containing protein" evidence="2">
    <location>
        <begin position="26"/>
        <end position="206"/>
    </location>
</feature>
<dbReference type="GO" id="GO:0042421">
    <property type="term" value="P:norepinephrine biosynthetic process"/>
    <property type="evidence" value="ECO:0007669"/>
    <property type="project" value="TreeGrafter"/>
</dbReference>
<dbReference type="InterPro" id="IPR045266">
    <property type="entry name" value="DOH_DOMON"/>
</dbReference>
<evidence type="ECO:0000256" key="1">
    <source>
        <dbReference type="SAM" id="Phobius"/>
    </source>
</evidence>
<protein>
    <recommendedName>
        <fullName evidence="3">DOMON domain-containing protein</fullName>
    </recommendedName>
</protein>